<reference evidence="2 3" key="1">
    <citation type="submission" date="2016-10" db="EMBL/GenBank/DDBJ databases">
        <authorList>
            <person name="de Groot N.N."/>
        </authorList>
    </citation>
    <scope>NUCLEOTIDE SEQUENCE [LARGE SCALE GENOMIC DNA]</scope>
    <source>
        <strain evidence="2 3">DSM 20117</strain>
    </source>
</reference>
<protein>
    <recommendedName>
        <fullName evidence="4">DUF2516 family protein</fullName>
    </recommendedName>
</protein>
<accession>A0A1H1BJ32</accession>
<keyword evidence="1" id="KW-0472">Membrane</keyword>
<evidence type="ECO:0000256" key="1">
    <source>
        <dbReference type="SAM" id="Phobius"/>
    </source>
</evidence>
<feature type="transmembrane region" description="Helical" evidence="1">
    <location>
        <begin position="6"/>
        <end position="28"/>
    </location>
</feature>
<proteinExistence type="predicted"/>
<dbReference type="STRING" id="37928.SAMN04489742_1414"/>
<name>A0A1H1BJ32_9MICC</name>
<evidence type="ECO:0000313" key="2">
    <source>
        <dbReference type="EMBL" id="SDQ51366.1"/>
    </source>
</evidence>
<evidence type="ECO:0000313" key="3">
    <source>
        <dbReference type="Proteomes" id="UP000181917"/>
    </source>
</evidence>
<sequence length="111" mass="11742">MLLVYAFQHWLYFGLGILALGIELWALVDCLGRKGEHFQAAFKRTKGFWTGMTAGSVAVGALSLLSTGLGTLMLFQLAAVAAASVYLADVKPALNELKGSGGSAYGPYGPW</sequence>
<gene>
    <name evidence="2" type="ORF">SAMN04489742_1414</name>
</gene>
<evidence type="ECO:0008006" key="4">
    <source>
        <dbReference type="Google" id="ProtNLM"/>
    </source>
</evidence>
<organism evidence="2 3">
    <name type="scientific">Crystallibacter crystallopoietes</name>
    <dbReference type="NCBI Taxonomy" id="37928"/>
    <lineage>
        <taxon>Bacteria</taxon>
        <taxon>Bacillati</taxon>
        <taxon>Actinomycetota</taxon>
        <taxon>Actinomycetes</taxon>
        <taxon>Micrococcales</taxon>
        <taxon>Micrococcaceae</taxon>
        <taxon>Crystallibacter</taxon>
    </lineage>
</organism>
<dbReference type="OrthoDB" id="4774469at2"/>
<dbReference type="Proteomes" id="UP000181917">
    <property type="component" value="Unassembled WGS sequence"/>
</dbReference>
<keyword evidence="1" id="KW-1133">Transmembrane helix</keyword>
<dbReference type="EMBL" id="FNKH01000002">
    <property type="protein sequence ID" value="SDQ51366.1"/>
    <property type="molecule type" value="Genomic_DNA"/>
</dbReference>
<dbReference type="AlphaFoldDB" id="A0A1H1BJ32"/>
<dbReference type="InterPro" id="IPR019662">
    <property type="entry name" value="DUF2516"/>
</dbReference>
<feature type="transmembrane region" description="Helical" evidence="1">
    <location>
        <begin position="48"/>
        <end position="65"/>
    </location>
</feature>
<dbReference type="Pfam" id="PF10724">
    <property type="entry name" value="DUF2516"/>
    <property type="match status" value="1"/>
</dbReference>
<keyword evidence="3" id="KW-1185">Reference proteome</keyword>
<dbReference type="KEGG" id="acry:AC20117_10295"/>
<keyword evidence="1" id="KW-0812">Transmembrane</keyword>
<dbReference type="RefSeq" id="WP_074699812.1">
    <property type="nucleotide sequence ID" value="NZ_CP018863.1"/>
</dbReference>